<dbReference type="PANTHER" id="PTHR31672:SF13">
    <property type="entry name" value="F-BOX PROTEIN CPR30-LIKE"/>
    <property type="match status" value="1"/>
</dbReference>
<accession>A0A2G5F6I4</accession>
<gene>
    <name evidence="2" type="ORF">AQUCO_00201170v1</name>
</gene>
<dbReference type="Proteomes" id="UP000230069">
    <property type="component" value="Unassembled WGS sequence"/>
</dbReference>
<dbReference type="NCBIfam" id="TIGR01640">
    <property type="entry name" value="F_box_assoc_1"/>
    <property type="match status" value="1"/>
</dbReference>
<dbReference type="SUPFAM" id="SSF81383">
    <property type="entry name" value="F-box domain"/>
    <property type="match status" value="1"/>
</dbReference>
<dbReference type="OrthoDB" id="601353at2759"/>
<evidence type="ECO:0000259" key="1">
    <source>
        <dbReference type="SMART" id="SM00256"/>
    </source>
</evidence>
<dbReference type="InParanoid" id="A0A2G5F6I4"/>
<dbReference type="EMBL" id="KZ305019">
    <property type="protein sequence ID" value="PIA63638.1"/>
    <property type="molecule type" value="Genomic_DNA"/>
</dbReference>
<organism evidence="2 3">
    <name type="scientific">Aquilegia coerulea</name>
    <name type="common">Rocky mountain columbine</name>
    <dbReference type="NCBI Taxonomy" id="218851"/>
    <lineage>
        <taxon>Eukaryota</taxon>
        <taxon>Viridiplantae</taxon>
        <taxon>Streptophyta</taxon>
        <taxon>Embryophyta</taxon>
        <taxon>Tracheophyta</taxon>
        <taxon>Spermatophyta</taxon>
        <taxon>Magnoliopsida</taxon>
        <taxon>Ranunculales</taxon>
        <taxon>Ranunculaceae</taxon>
        <taxon>Thalictroideae</taxon>
        <taxon>Aquilegia</taxon>
    </lineage>
</organism>
<dbReference type="Gene3D" id="1.20.1280.50">
    <property type="match status" value="1"/>
</dbReference>
<name>A0A2G5F6I4_AQUCA</name>
<dbReference type="InterPro" id="IPR050796">
    <property type="entry name" value="SCF_F-box_component"/>
</dbReference>
<dbReference type="InterPro" id="IPR036047">
    <property type="entry name" value="F-box-like_dom_sf"/>
</dbReference>
<evidence type="ECO:0000313" key="3">
    <source>
        <dbReference type="Proteomes" id="UP000230069"/>
    </source>
</evidence>
<feature type="domain" description="F-box" evidence="1">
    <location>
        <begin position="36"/>
        <end position="77"/>
    </location>
</feature>
<evidence type="ECO:0000313" key="2">
    <source>
        <dbReference type="EMBL" id="PIA63638.1"/>
    </source>
</evidence>
<proteinExistence type="predicted"/>
<dbReference type="SMART" id="SM00256">
    <property type="entry name" value="FBOX"/>
    <property type="match status" value="1"/>
</dbReference>
<dbReference type="CDD" id="cd22157">
    <property type="entry name" value="F-box_AtFBW1-like"/>
    <property type="match status" value="1"/>
</dbReference>
<dbReference type="FunCoup" id="A0A2G5F6I4">
    <property type="interactions" value="898"/>
</dbReference>
<dbReference type="PANTHER" id="PTHR31672">
    <property type="entry name" value="BNACNNG10540D PROTEIN"/>
    <property type="match status" value="1"/>
</dbReference>
<keyword evidence="3" id="KW-1185">Reference proteome</keyword>
<dbReference type="InterPro" id="IPR017451">
    <property type="entry name" value="F-box-assoc_interact_dom"/>
</dbReference>
<dbReference type="AlphaFoldDB" id="A0A2G5F6I4"/>
<sequence>MLVSKIWALLWSVKPLKHKFAQEGENTSGEETRVSLPHEIIVVEILSRLPAKSLLRFKCVCKAWRSLVSDSKFIQMHLSRAIGRDSVNVFIASKPNIVEKNCRITTRGVDGRCYKKKVTRICKTHMYHIDGDPFNKAIEIENPLEPSLHRTQVLGSCNGLICLYTITSLCLLNPSTREYKLVKLQESLNLDDERTAYGIGYDTVDDDYKLVQAVKCYKFNGNVDYSAVHVYSLSDTTSSIRLGTIPYHILNGKDSGIFLNEAIHWIANSNSKGYSVVILSFNMRDKVFREVPRHDDVSEQAAITVGVLRGQLCMLSKFHTTQIQIWVMSKYGEPNSWTKLCAMEQTVIPSFHMLLRPDIYILDQFLLDSFRPLLFLKNGDILMKDGKDLLLYDLKEKTSRNLELQGIPDWNKTEEIVTHIESLVSLKSGTFVGEVGQTMKRRTRWADIQKLCNKFICIFNDVYEAIFN</sequence>
<protein>
    <recommendedName>
        <fullName evidence="1">F-box domain-containing protein</fullName>
    </recommendedName>
</protein>
<dbReference type="InterPro" id="IPR001810">
    <property type="entry name" value="F-box_dom"/>
</dbReference>
<reference evidence="2 3" key="1">
    <citation type="submission" date="2017-09" db="EMBL/GenBank/DDBJ databases">
        <title>WGS assembly of Aquilegia coerulea Goldsmith.</title>
        <authorList>
            <person name="Hodges S."/>
            <person name="Kramer E."/>
            <person name="Nordborg M."/>
            <person name="Tomkins J."/>
            <person name="Borevitz J."/>
            <person name="Derieg N."/>
            <person name="Yan J."/>
            <person name="Mihaltcheva S."/>
            <person name="Hayes R.D."/>
            <person name="Rokhsar D."/>
        </authorList>
    </citation>
    <scope>NUCLEOTIDE SEQUENCE [LARGE SCALE GENOMIC DNA]</scope>
    <source>
        <strain evidence="3">cv. Goldsmith</strain>
    </source>
</reference>
<dbReference type="STRING" id="218851.A0A2G5F6I4"/>
<dbReference type="InterPro" id="IPR006527">
    <property type="entry name" value="F-box-assoc_dom_typ1"/>
</dbReference>
<dbReference type="Pfam" id="PF00646">
    <property type="entry name" value="F-box"/>
    <property type="match status" value="1"/>
</dbReference>
<dbReference type="Pfam" id="PF07734">
    <property type="entry name" value="FBA_1"/>
    <property type="match status" value="1"/>
</dbReference>